<protein>
    <recommendedName>
        <fullName evidence="1">N-acetyltransferase domain-containing protein</fullName>
    </recommendedName>
</protein>
<dbReference type="CDD" id="cd04301">
    <property type="entry name" value="NAT_SF"/>
    <property type="match status" value="1"/>
</dbReference>
<evidence type="ECO:0000313" key="2">
    <source>
        <dbReference type="EMBL" id="GLJ75785.1"/>
    </source>
</evidence>
<organism evidence="2 3">
    <name type="scientific">Leifsonia poae</name>
    <dbReference type="NCBI Taxonomy" id="110933"/>
    <lineage>
        <taxon>Bacteria</taxon>
        <taxon>Bacillati</taxon>
        <taxon>Actinomycetota</taxon>
        <taxon>Actinomycetes</taxon>
        <taxon>Micrococcales</taxon>
        <taxon>Microbacteriaceae</taxon>
        <taxon>Leifsonia</taxon>
    </lineage>
</organism>
<accession>A0A9W6H8B0</accession>
<name>A0A9W6H8B0_9MICO</name>
<comment type="caution">
    <text evidence="2">The sequence shown here is derived from an EMBL/GenBank/DDBJ whole genome shotgun (WGS) entry which is preliminary data.</text>
</comment>
<evidence type="ECO:0000313" key="3">
    <source>
        <dbReference type="Proteomes" id="UP001142372"/>
    </source>
</evidence>
<dbReference type="AlphaFoldDB" id="A0A9W6H8B0"/>
<dbReference type="RefSeq" id="WP_271176458.1">
    <property type="nucleotide sequence ID" value="NZ_BAAAJO010000003.1"/>
</dbReference>
<dbReference type="InterPro" id="IPR000182">
    <property type="entry name" value="GNAT_dom"/>
</dbReference>
<dbReference type="InterPro" id="IPR016181">
    <property type="entry name" value="Acyl_CoA_acyltransferase"/>
</dbReference>
<dbReference type="SUPFAM" id="SSF55729">
    <property type="entry name" value="Acyl-CoA N-acyltransferases (Nat)"/>
    <property type="match status" value="1"/>
</dbReference>
<keyword evidence="3" id="KW-1185">Reference proteome</keyword>
<dbReference type="Pfam" id="PF00583">
    <property type="entry name" value="Acetyltransf_1"/>
    <property type="match status" value="1"/>
</dbReference>
<feature type="domain" description="N-acetyltransferase" evidence="1">
    <location>
        <begin position="4"/>
        <end position="163"/>
    </location>
</feature>
<dbReference type="Proteomes" id="UP001142372">
    <property type="component" value="Unassembled WGS sequence"/>
</dbReference>
<gene>
    <name evidence="2" type="ORF">GCM10017584_13590</name>
</gene>
<dbReference type="EMBL" id="BSEN01000005">
    <property type="protein sequence ID" value="GLJ75785.1"/>
    <property type="molecule type" value="Genomic_DNA"/>
</dbReference>
<dbReference type="PROSITE" id="PS51186">
    <property type="entry name" value="GNAT"/>
    <property type="match status" value="1"/>
</dbReference>
<reference evidence="2" key="2">
    <citation type="submission" date="2023-01" db="EMBL/GenBank/DDBJ databases">
        <authorList>
            <person name="Sun Q."/>
            <person name="Evtushenko L."/>
        </authorList>
    </citation>
    <scope>NUCLEOTIDE SEQUENCE</scope>
    <source>
        <strain evidence="2">VKM Ac-1401</strain>
    </source>
</reference>
<evidence type="ECO:0000259" key="1">
    <source>
        <dbReference type="PROSITE" id="PS51186"/>
    </source>
</evidence>
<proteinExistence type="predicted"/>
<sequence length="163" mass="17658">MSPFQIRPAVSEDARFLADMLIEASNWNPVRVRPRVTVLEDPTVSRYISGWMRPGDFGSIAVDAHGVAVGACWGRLFPANEPGYGFVAPGVPELTLGVNSQWRAQGVGRSLLQAVARQAGASGHSRLSLSVERANFAQRLYISEGYVTVDSGENSDTMVRSVH</sequence>
<reference evidence="2" key="1">
    <citation type="journal article" date="2014" name="Int. J. Syst. Evol. Microbiol.">
        <title>Complete genome sequence of Corynebacterium casei LMG S-19264T (=DSM 44701T), isolated from a smear-ripened cheese.</title>
        <authorList>
            <consortium name="US DOE Joint Genome Institute (JGI-PGF)"/>
            <person name="Walter F."/>
            <person name="Albersmeier A."/>
            <person name="Kalinowski J."/>
            <person name="Ruckert C."/>
        </authorList>
    </citation>
    <scope>NUCLEOTIDE SEQUENCE</scope>
    <source>
        <strain evidence="2">VKM Ac-1401</strain>
    </source>
</reference>
<dbReference type="GO" id="GO:0016747">
    <property type="term" value="F:acyltransferase activity, transferring groups other than amino-acyl groups"/>
    <property type="evidence" value="ECO:0007669"/>
    <property type="project" value="InterPro"/>
</dbReference>
<dbReference type="Gene3D" id="3.40.630.30">
    <property type="match status" value="1"/>
</dbReference>